<gene>
    <name evidence="4" type="ORF">ACFQ4H_26045</name>
</gene>
<dbReference type="CDD" id="cd06170">
    <property type="entry name" value="LuxR_C_like"/>
    <property type="match status" value="1"/>
</dbReference>
<dbReference type="PANTHER" id="PTHR16305:SF35">
    <property type="entry name" value="TRANSCRIPTIONAL ACTIVATOR DOMAIN"/>
    <property type="match status" value="1"/>
</dbReference>
<dbReference type="SUPFAM" id="SSF48452">
    <property type="entry name" value="TPR-like"/>
    <property type="match status" value="2"/>
</dbReference>
<dbReference type="SUPFAM" id="SSF46894">
    <property type="entry name" value="C-terminal effector domain of the bipartite response regulators"/>
    <property type="match status" value="1"/>
</dbReference>
<reference evidence="5" key="1">
    <citation type="journal article" date="2019" name="Int. J. Syst. Evol. Microbiol.">
        <title>The Global Catalogue of Microorganisms (GCM) 10K type strain sequencing project: providing services to taxonomists for standard genome sequencing and annotation.</title>
        <authorList>
            <consortium name="The Broad Institute Genomics Platform"/>
            <consortium name="The Broad Institute Genome Sequencing Center for Infectious Disease"/>
            <person name="Wu L."/>
            <person name="Ma J."/>
        </authorList>
    </citation>
    <scope>NUCLEOTIDE SEQUENCE [LARGE SCALE GENOMIC DNA]</scope>
    <source>
        <strain evidence="5">JCM 31037</strain>
    </source>
</reference>
<dbReference type="InterPro" id="IPR027417">
    <property type="entry name" value="P-loop_NTPase"/>
</dbReference>
<keyword evidence="2" id="KW-0067">ATP-binding</keyword>
<proteinExistence type="predicted"/>
<evidence type="ECO:0000313" key="5">
    <source>
        <dbReference type="Proteomes" id="UP001597260"/>
    </source>
</evidence>
<dbReference type="InterPro" id="IPR016032">
    <property type="entry name" value="Sig_transdc_resp-reg_C-effctor"/>
</dbReference>
<dbReference type="SUPFAM" id="SSF52540">
    <property type="entry name" value="P-loop containing nucleoside triphosphate hydrolases"/>
    <property type="match status" value="1"/>
</dbReference>
<dbReference type="InterPro" id="IPR011990">
    <property type="entry name" value="TPR-like_helical_dom_sf"/>
</dbReference>
<feature type="domain" description="HTH luxR-type" evidence="3">
    <location>
        <begin position="847"/>
        <end position="911"/>
    </location>
</feature>
<dbReference type="InterPro" id="IPR000792">
    <property type="entry name" value="Tscrpt_reg_LuxR_C"/>
</dbReference>
<protein>
    <submittedName>
        <fullName evidence="4">AAA family ATPase</fullName>
    </submittedName>
</protein>
<dbReference type="Gene3D" id="1.10.10.10">
    <property type="entry name" value="Winged helix-like DNA-binding domain superfamily/Winged helix DNA-binding domain"/>
    <property type="match status" value="1"/>
</dbReference>
<dbReference type="EMBL" id="JBHTMP010000051">
    <property type="protein sequence ID" value="MFD1324554.1"/>
    <property type="molecule type" value="Genomic_DNA"/>
</dbReference>
<dbReference type="InterPro" id="IPR036388">
    <property type="entry name" value="WH-like_DNA-bd_sf"/>
</dbReference>
<dbReference type="Pfam" id="PF13191">
    <property type="entry name" value="AAA_16"/>
    <property type="match status" value="1"/>
</dbReference>
<evidence type="ECO:0000256" key="2">
    <source>
        <dbReference type="ARBA" id="ARBA00022840"/>
    </source>
</evidence>
<evidence type="ECO:0000256" key="1">
    <source>
        <dbReference type="ARBA" id="ARBA00022741"/>
    </source>
</evidence>
<evidence type="ECO:0000259" key="3">
    <source>
        <dbReference type="PROSITE" id="PS50043"/>
    </source>
</evidence>
<dbReference type="SMART" id="SM00421">
    <property type="entry name" value="HTH_LUXR"/>
    <property type="match status" value="1"/>
</dbReference>
<dbReference type="Gene3D" id="1.25.40.10">
    <property type="entry name" value="Tetratricopeptide repeat domain"/>
    <property type="match status" value="1"/>
</dbReference>
<organism evidence="4 5">
    <name type="scientific">Micromonospora sonneratiae</name>
    <dbReference type="NCBI Taxonomy" id="1184706"/>
    <lineage>
        <taxon>Bacteria</taxon>
        <taxon>Bacillati</taxon>
        <taxon>Actinomycetota</taxon>
        <taxon>Actinomycetes</taxon>
        <taxon>Micromonosporales</taxon>
        <taxon>Micromonosporaceae</taxon>
        <taxon>Micromonospora</taxon>
    </lineage>
</organism>
<sequence length="911" mass="97404">MTAGNVAGRQELVQQALAHWESGRGAVLVGDAGMGKSTVLAALAHVVRQQPGLVLSASPTEADARMPFVTLIDLFAGVPADHFDRLPLATLRIVEVALRRRDPAGGEVDSLAVCLGIFDLLRTISEVVSTTLVLDDLQWVDPASAEVLSFAVRRLAAERLKVLAALRSGAAPDWKPAGVTTLQVGPLASEALVPVVMQRAADLVSRPIAQQICTLSGGNPLFALEIADAVQRGGVRPVPGQPLPVPVHLDTLMRQRLAALSRTARDTVRLAATAYRPTLALLVQAGCDTAVADLTAASEAGVCDLDGNGTVSFGHPLLRAAVYSEAPVIVRMSMHARLVEVITDPIERARHLALATGLEDPTVAAALTTAAELASGQGAAGVARELIGLAALRTPVTDRAGWAERKLTEARYAHLAGLLSEAREAAEAVLAALVPRRFRTRARLAVFDASGNAIGRMGEQVAAACAEAEDDVELEPWVRVYSAVHHAAALRTGPALADAAWAAKAAGTVGDVRAELRALHVLLSMKARLGQPTEEEMDRANRLMERRTDLGEAAYLIHYELARTHLDNDRYDEAHDTLQQAARLAGEFGTFGGLEWVLYLLARVDWLRGRYDCALATVSRLQQLAVDVEPAYGHLVLWASAEAEAATGSLPRAIELAERVIEETERVGDVERLACFGHLLGTWRLLAGDFPGAVTTLQRAWGRLSSIAPDNQTRMLLADLVEALVDAGDLAQARDLLVQLHDTDVGSASPRATAATRRATAVLSFAEGRADDAIALLGSSADVYRRLGTPIELVRVLVLAAGIERRRRRRATARGLLDEAAQLCRTAGATTWSGRVEAERARLTPTPRGQNTPLTPMEERIAALVVQGATNREIARTLSIAVTTVEGSLTKIYRQFHIRSRVELVRTLGHP</sequence>
<dbReference type="RefSeq" id="WP_377575376.1">
    <property type="nucleotide sequence ID" value="NZ_JBHTMP010000051.1"/>
</dbReference>
<dbReference type="PROSITE" id="PS50043">
    <property type="entry name" value="HTH_LUXR_2"/>
    <property type="match status" value="1"/>
</dbReference>
<name>A0ABW3YMX3_9ACTN</name>
<keyword evidence="5" id="KW-1185">Reference proteome</keyword>
<keyword evidence="1" id="KW-0547">Nucleotide-binding</keyword>
<dbReference type="InterPro" id="IPR041664">
    <property type="entry name" value="AAA_16"/>
</dbReference>
<comment type="caution">
    <text evidence="4">The sequence shown here is derived from an EMBL/GenBank/DDBJ whole genome shotgun (WGS) entry which is preliminary data.</text>
</comment>
<dbReference type="Pfam" id="PF00196">
    <property type="entry name" value="GerE"/>
    <property type="match status" value="1"/>
</dbReference>
<evidence type="ECO:0000313" key="4">
    <source>
        <dbReference type="EMBL" id="MFD1324554.1"/>
    </source>
</evidence>
<accession>A0ABW3YMX3</accession>
<dbReference type="PANTHER" id="PTHR16305">
    <property type="entry name" value="TESTICULAR SOLUBLE ADENYLYL CYCLASE"/>
    <property type="match status" value="1"/>
</dbReference>
<dbReference type="Proteomes" id="UP001597260">
    <property type="component" value="Unassembled WGS sequence"/>
</dbReference>